<dbReference type="PANTHER" id="PTHR30485:SF2">
    <property type="entry name" value="BLL0597 PROTEIN"/>
    <property type="match status" value="1"/>
</dbReference>
<keyword evidence="2" id="KW-1003">Cell membrane</keyword>
<dbReference type="PANTHER" id="PTHR30485">
    <property type="entry name" value="NI/FE-HYDROGENASE 1 B-TYPE CYTOCHROME SUBUNIT"/>
    <property type="match status" value="1"/>
</dbReference>
<dbReference type="InterPro" id="IPR016174">
    <property type="entry name" value="Di-haem_cyt_TM"/>
</dbReference>
<reference evidence="8 9" key="1">
    <citation type="submission" date="2024-04" db="EMBL/GenBank/DDBJ databases">
        <title>Dissimilatory iodate-reducing microorganisms contribute to the enrichment of iodine in groundwater.</title>
        <authorList>
            <person name="Jiang Z."/>
        </authorList>
    </citation>
    <scope>NUCLEOTIDE SEQUENCE [LARGE SCALE GENOMIC DNA]</scope>
    <source>
        <strain evidence="8 9">NCP973</strain>
    </source>
</reference>
<evidence type="ECO:0000259" key="7">
    <source>
        <dbReference type="Pfam" id="PF01292"/>
    </source>
</evidence>
<dbReference type="InterPro" id="IPR051542">
    <property type="entry name" value="Hydrogenase_cytochrome"/>
</dbReference>
<dbReference type="Gene3D" id="1.20.950.20">
    <property type="entry name" value="Transmembrane di-heme cytochromes, Chain C"/>
    <property type="match status" value="1"/>
</dbReference>
<dbReference type="EMBL" id="CP151406">
    <property type="protein sequence ID" value="WZJ22716.1"/>
    <property type="molecule type" value="Genomic_DNA"/>
</dbReference>
<evidence type="ECO:0000256" key="4">
    <source>
        <dbReference type="ARBA" id="ARBA00022989"/>
    </source>
</evidence>
<protein>
    <submittedName>
        <fullName evidence="8">Cytochrome b/b6 domain-containing protein</fullName>
    </submittedName>
</protein>
<feature type="transmembrane region" description="Helical" evidence="6">
    <location>
        <begin position="194"/>
        <end position="216"/>
    </location>
</feature>
<dbReference type="SUPFAM" id="SSF81342">
    <property type="entry name" value="Transmembrane di-heme cytochromes"/>
    <property type="match status" value="1"/>
</dbReference>
<evidence type="ECO:0000313" key="8">
    <source>
        <dbReference type="EMBL" id="WZJ22716.1"/>
    </source>
</evidence>
<keyword evidence="3 6" id="KW-0812">Transmembrane</keyword>
<feature type="transmembrane region" description="Helical" evidence="6">
    <location>
        <begin position="145"/>
        <end position="167"/>
    </location>
</feature>
<feature type="transmembrane region" description="Helical" evidence="6">
    <location>
        <begin position="41"/>
        <end position="59"/>
    </location>
</feature>
<keyword evidence="9" id="KW-1185">Reference proteome</keyword>
<evidence type="ECO:0000256" key="5">
    <source>
        <dbReference type="ARBA" id="ARBA00023136"/>
    </source>
</evidence>
<feature type="domain" description="Cytochrome b561 bacterial/Ni-hydrogenase" evidence="7">
    <location>
        <begin position="9"/>
        <end position="179"/>
    </location>
</feature>
<dbReference type="RefSeq" id="WP_028996193.1">
    <property type="nucleotide sequence ID" value="NZ_CALFBA010000041.1"/>
</dbReference>
<organism evidence="8 9">
    <name type="scientific">Azonexus hydrophilus</name>
    <dbReference type="NCBI Taxonomy" id="418702"/>
    <lineage>
        <taxon>Bacteria</taxon>
        <taxon>Pseudomonadati</taxon>
        <taxon>Pseudomonadota</taxon>
        <taxon>Betaproteobacteria</taxon>
        <taxon>Rhodocyclales</taxon>
        <taxon>Azonexaceae</taxon>
        <taxon>Azonexus</taxon>
    </lineage>
</organism>
<dbReference type="Proteomes" id="UP001479520">
    <property type="component" value="Chromosome"/>
</dbReference>
<dbReference type="Pfam" id="PF01292">
    <property type="entry name" value="Ni_hydr_CYTB"/>
    <property type="match status" value="1"/>
</dbReference>
<comment type="subcellular location">
    <subcellularLocation>
        <location evidence="1">Cell membrane</location>
        <topology evidence="1">Multi-pass membrane protein</topology>
    </subcellularLocation>
</comment>
<name>A0ABZ2XN93_9RHOO</name>
<accession>A0ABZ2XN93</accession>
<sequence length="231" mass="24791">MNSKKRILVWDLPTRLFHWLLVVAVVGLVVSGKVGGNLIDWHGKIGLLVLGLVVFRLVWGIVGSTYARFCQFFPTPAKIATYLKGGWQAPGHNPLGAFSVFALLGVLIFQLLTGLVANDDIAFVGPLYDLVGRDLSNLATGWHHLSVNVLIALVVLHLAAIMFYAHVKKDNLVKPMVRGWKEVDQGESARGGGALALVVALVIALAAVFAASGVWLPEPPPPPAAVETPAW</sequence>
<dbReference type="InterPro" id="IPR011577">
    <property type="entry name" value="Cyt_b561_bac/Ni-Hgenase"/>
</dbReference>
<keyword evidence="5 6" id="KW-0472">Membrane</keyword>
<evidence type="ECO:0000313" key="9">
    <source>
        <dbReference type="Proteomes" id="UP001479520"/>
    </source>
</evidence>
<evidence type="ECO:0000256" key="3">
    <source>
        <dbReference type="ARBA" id="ARBA00022692"/>
    </source>
</evidence>
<feature type="transmembrane region" description="Helical" evidence="6">
    <location>
        <begin position="95"/>
        <end position="117"/>
    </location>
</feature>
<evidence type="ECO:0000256" key="1">
    <source>
        <dbReference type="ARBA" id="ARBA00004651"/>
    </source>
</evidence>
<gene>
    <name evidence="8" type="ORF">AADV58_06145</name>
</gene>
<evidence type="ECO:0000256" key="6">
    <source>
        <dbReference type="SAM" id="Phobius"/>
    </source>
</evidence>
<keyword evidence="4 6" id="KW-1133">Transmembrane helix</keyword>
<evidence type="ECO:0000256" key="2">
    <source>
        <dbReference type="ARBA" id="ARBA00022475"/>
    </source>
</evidence>
<proteinExistence type="predicted"/>